<evidence type="ECO:0000259" key="8">
    <source>
        <dbReference type="Pfam" id="PF06241"/>
    </source>
</evidence>
<evidence type="ECO:0000256" key="6">
    <source>
        <dbReference type="ARBA" id="ARBA00023136"/>
    </source>
</evidence>
<dbReference type="GO" id="GO:0006811">
    <property type="term" value="P:monoatomic ion transport"/>
    <property type="evidence" value="ECO:0007669"/>
    <property type="project" value="UniProtKB-KW"/>
</dbReference>
<dbReference type="Pfam" id="PF06241">
    <property type="entry name" value="Castor_Poll_mid"/>
    <property type="match status" value="1"/>
</dbReference>
<evidence type="ECO:0000256" key="3">
    <source>
        <dbReference type="ARBA" id="ARBA00022692"/>
    </source>
</evidence>
<evidence type="ECO:0000256" key="5">
    <source>
        <dbReference type="ARBA" id="ARBA00023065"/>
    </source>
</evidence>
<feature type="transmembrane region" description="Helical" evidence="7">
    <location>
        <begin position="81"/>
        <end position="103"/>
    </location>
</feature>
<dbReference type="Gene3D" id="3.40.50.720">
    <property type="entry name" value="NAD(P)-binding Rossmann-like Domain"/>
    <property type="match status" value="2"/>
</dbReference>
<dbReference type="PANTHER" id="PTHR31563">
    <property type="entry name" value="ION CHANNEL POLLUX-RELATED"/>
    <property type="match status" value="1"/>
</dbReference>
<dbReference type="GO" id="GO:0012505">
    <property type="term" value="C:endomembrane system"/>
    <property type="evidence" value="ECO:0007669"/>
    <property type="project" value="UniProtKB-SubCell"/>
</dbReference>
<evidence type="ECO:0000313" key="9">
    <source>
        <dbReference type="EMBL" id="ROO30177.1"/>
    </source>
</evidence>
<dbReference type="RefSeq" id="WP_123590931.1">
    <property type="nucleotide sequence ID" value="NZ_AYKF01000077.1"/>
</dbReference>
<dbReference type="PANTHER" id="PTHR31563:SF10">
    <property type="entry name" value="ION CHANNEL POLLUX-RELATED"/>
    <property type="match status" value="1"/>
</dbReference>
<evidence type="ECO:0000313" key="10">
    <source>
        <dbReference type="Proteomes" id="UP000285123"/>
    </source>
</evidence>
<comment type="subcellular location">
    <subcellularLocation>
        <location evidence="1">Endomembrane system</location>
        <topology evidence="1">Multi-pass membrane protein</topology>
    </subcellularLocation>
</comment>
<feature type="transmembrane region" description="Helical" evidence="7">
    <location>
        <begin position="27"/>
        <end position="48"/>
    </location>
</feature>
<dbReference type="OrthoDB" id="305351at2"/>
<dbReference type="AlphaFoldDB" id="A0A423PX38"/>
<dbReference type="InterPro" id="IPR010420">
    <property type="entry name" value="CASTOR/POLLUX/SYM8_dom"/>
</dbReference>
<name>A0A423PX38_9GAMM</name>
<keyword evidence="6 7" id="KW-0472">Membrane</keyword>
<comment type="caution">
    <text evidence="9">The sequence shown here is derived from an EMBL/GenBank/DDBJ whole genome shotgun (WGS) entry which is preliminary data.</text>
</comment>
<evidence type="ECO:0000256" key="7">
    <source>
        <dbReference type="SAM" id="Phobius"/>
    </source>
</evidence>
<accession>A0A423PX38</accession>
<keyword evidence="4 7" id="KW-1133">Transmembrane helix</keyword>
<evidence type="ECO:0000256" key="1">
    <source>
        <dbReference type="ARBA" id="ARBA00004127"/>
    </source>
</evidence>
<proteinExistence type="predicted"/>
<gene>
    <name evidence="9" type="ORF">SAHL_08260</name>
</gene>
<dbReference type="Proteomes" id="UP000285123">
    <property type="component" value="Unassembled WGS sequence"/>
</dbReference>
<evidence type="ECO:0000256" key="4">
    <source>
        <dbReference type="ARBA" id="ARBA00022989"/>
    </source>
</evidence>
<sequence>MRLITRLRHLIQFKLEQFILRGVVSRLMVIALAMALIALGAGLLVYSAGPDAAYDDPGAAVWWAFLRLTDSGYLGDDQSTLLRSVSTVLTVLGVVLFVGALIATMTQWLNDTIETLEAGYTPIAQNNHLLILGWNNRTARMVEQVLASEGRVARFLSRHGGRRLHIVILAERVSQAMVQELKDRLGPRYDPRRITLRSGTPLRADHLKRVDFGHAAAVLLPGREFEREGAPDEATIKTLMSAATADAETLPLMVTEILDASHLETAGRAYPGPAEFIGTALIVSRLLAQNARHPGLSWVYNEFLDGVGSQIFVRECPSLAGERLVDVAACFERAVLLGAARDGHLVPLHARDDDRVEADDRLAFIAASFEDCRPTAPVQALATPDPVARSARAARRAGHRRVLVLGWNRKVPALLAEFDAYRRETVALDVFSQLATDVRDRELERTGAVFAHAAVRQLEGDLTAYHDVGRLAPADYDTIILVASDWLGSAEAADARVLMAYLVLSRLLESADRPPRILVETLSADNAGLFEAPHVECLISPDLQSSMLTQIALRRELHWVMEEVFGAGGAEIAFRDAQALGVAARGVDFAALQGQRAAEDEILLGVMRGAGGAARLELNPADKQADLELAAGDELVVLAVPSPPAA</sequence>
<reference evidence="9 10" key="1">
    <citation type="submission" date="2013-10" db="EMBL/GenBank/DDBJ databases">
        <title>Salinisphaera halophila YIM 95161 Genome Sequencing.</title>
        <authorList>
            <person name="Lai Q."/>
            <person name="Li C."/>
            <person name="Shao Z."/>
        </authorList>
    </citation>
    <scope>NUCLEOTIDE SEQUENCE [LARGE SCALE GENOMIC DNA]</scope>
    <source>
        <strain evidence="9 10">YIM 95161</strain>
    </source>
</reference>
<protein>
    <recommendedName>
        <fullName evidence="8">CASTOR/POLLUX/SYM8 ion channel conserved domain-containing protein</fullName>
    </recommendedName>
</protein>
<keyword evidence="3 7" id="KW-0812">Transmembrane</keyword>
<evidence type="ECO:0000256" key="2">
    <source>
        <dbReference type="ARBA" id="ARBA00022448"/>
    </source>
</evidence>
<keyword evidence="5" id="KW-0406">Ion transport</keyword>
<keyword evidence="2" id="KW-0813">Transport</keyword>
<feature type="domain" description="CASTOR/POLLUX/SYM8 ion channel conserved" evidence="8">
    <location>
        <begin position="282"/>
        <end position="376"/>
    </location>
</feature>
<organism evidence="9 10">
    <name type="scientific">Salinisphaera orenii YIM 95161</name>
    <dbReference type="NCBI Taxonomy" id="1051139"/>
    <lineage>
        <taxon>Bacteria</taxon>
        <taxon>Pseudomonadati</taxon>
        <taxon>Pseudomonadota</taxon>
        <taxon>Gammaproteobacteria</taxon>
        <taxon>Salinisphaerales</taxon>
        <taxon>Salinisphaeraceae</taxon>
        <taxon>Salinisphaera</taxon>
    </lineage>
</organism>
<dbReference type="EMBL" id="AYKF01000077">
    <property type="protein sequence ID" value="ROO30177.1"/>
    <property type="molecule type" value="Genomic_DNA"/>
</dbReference>
<dbReference type="InterPro" id="IPR044849">
    <property type="entry name" value="CASTOR/POLLUX/SYM8-like"/>
</dbReference>